<keyword evidence="3 11" id="KW-0813">Transport</keyword>
<sequence length="121" mass="13753">MLRTYLPAIVFLGLGTLVGALFVSVSTWIGPRRKTRPTTHQADPYESGMPSEVQQGFRFGISFYLIAMLFILFDIEVVFLYPIAVQLRNFGTFALIETAVFIALLVVAFVYVWRRGALEWK</sequence>
<evidence type="ECO:0000256" key="8">
    <source>
        <dbReference type="ARBA" id="ARBA00022989"/>
    </source>
</evidence>
<dbReference type="GO" id="GO:0048038">
    <property type="term" value="F:quinone binding"/>
    <property type="evidence" value="ECO:0007669"/>
    <property type="project" value="UniProtKB-KW"/>
</dbReference>
<keyword evidence="7 11" id="KW-1278">Translocase</keyword>
<dbReference type="GO" id="GO:0008137">
    <property type="term" value="F:NADH dehydrogenase (ubiquinone) activity"/>
    <property type="evidence" value="ECO:0007669"/>
    <property type="project" value="InterPro"/>
</dbReference>
<proteinExistence type="inferred from homology"/>
<dbReference type="PANTHER" id="PTHR11058:SF22">
    <property type="entry name" value="NADH-QUINONE OXIDOREDUCTASE SUBUNIT A"/>
    <property type="match status" value="1"/>
</dbReference>
<evidence type="ECO:0000256" key="3">
    <source>
        <dbReference type="ARBA" id="ARBA00022448"/>
    </source>
</evidence>
<evidence type="ECO:0000256" key="12">
    <source>
        <dbReference type="RuleBase" id="RU003639"/>
    </source>
</evidence>
<reference evidence="13 14" key="1">
    <citation type="journal article" date="2018" name="J. Microbiol.">
        <title>Baekduia soli gen. nov., sp. nov., a novel bacterium isolated from the soil of Baekdu Mountain and proposal of a novel family name, Baekduiaceae fam. nov.</title>
        <authorList>
            <person name="An D.S."/>
            <person name="Siddiqi M.Z."/>
            <person name="Kim K.H."/>
            <person name="Yu H.S."/>
            <person name="Im W.T."/>
        </authorList>
    </citation>
    <scope>NUCLEOTIDE SEQUENCE [LARGE SCALE GENOMIC DNA]</scope>
    <source>
        <strain evidence="13 14">BR7-21</strain>
    </source>
</reference>
<keyword evidence="10 11" id="KW-0472">Membrane</keyword>
<dbReference type="InterPro" id="IPR023043">
    <property type="entry name" value="NAD(P)H_OxRDtase_bac/plastid"/>
</dbReference>
<evidence type="ECO:0000256" key="4">
    <source>
        <dbReference type="ARBA" id="ARBA00022475"/>
    </source>
</evidence>
<evidence type="ECO:0000256" key="10">
    <source>
        <dbReference type="ARBA" id="ARBA00023136"/>
    </source>
</evidence>
<dbReference type="GO" id="GO:0005886">
    <property type="term" value="C:plasma membrane"/>
    <property type="evidence" value="ECO:0007669"/>
    <property type="project" value="UniProtKB-SubCell"/>
</dbReference>
<dbReference type="InterPro" id="IPR000440">
    <property type="entry name" value="NADH_UbQ/plastoQ_OxRdtase_su3"/>
</dbReference>
<dbReference type="EC" id="7.1.1.-" evidence="11"/>
<dbReference type="Pfam" id="PF00507">
    <property type="entry name" value="Oxidored_q4"/>
    <property type="match status" value="1"/>
</dbReference>
<keyword evidence="14" id="KW-1185">Reference proteome</keyword>
<dbReference type="KEGG" id="bsol:FSW04_06190"/>
<evidence type="ECO:0000256" key="7">
    <source>
        <dbReference type="ARBA" id="ARBA00022967"/>
    </source>
</evidence>
<evidence type="ECO:0000256" key="11">
    <source>
        <dbReference type="HAMAP-Rule" id="MF_01394"/>
    </source>
</evidence>
<evidence type="ECO:0000256" key="5">
    <source>
        <dbReference type="ARBA" id="ARBA00022692"/>
    </source>
</evidence>
<evidence type="ECO:0000256" key="6">
    <source>
        <dbReference type="ARBA" id="ARBA00022719"/>
    </source>
</evidence>
<feature type="transmembrane region" description="Helical" evidence="11">
    <location>
        <begin position="90"/>
        <end position="113"/>
    </location>
</feature>
<keyword evidence="9 11" id="KW-0520">NAD</keyword>
<dbReference type="GO" id="GO:0050136">
    <property type="term" value="F:NADH dehydrogenase (quinone) (non-electrogenic) activity"/>
    <property type="evidence" value="ECO:0007669"/>
    <property type="project" value="UniProtKB-UniRule"/>
</dbReference>
<dbReference type="EMBL" id="CP042430">
    <property type="protein sequence ID" value="QEC47221.1"/>
    <property type="molecule type" value="Genomic_DNA"/>
</dbReference>
<evidence type="ECO:0000313" key="14">
    <source>
        <dbReference type="Proteomes" id="UP000321805"/>
    </source>
</evidence>
<evidence type="ECO:0000256" key="1">
    <source>
        <dbReference type="ARBA" id="ARBA00004141"/>
    </source>
</evidence>
<dbReference type="Gene3D" id="1.20.58.1610">
    <property type="entry name" value="NADH:ubiquinone/plastoquinone oxidoreductase, chain 3"/>
    <property type="match status" value="1"/>
</dbReference>
<keyword evidence="8 11" id="KW-1133">Transmembrane helix</keyword>
<comment type="catalytic activity">
    <reaction evidence="11 12">
        <text>a quinone + NADH + 5 H(+)(in) = a quinol + NAD(+) + 4 H(+)(out)</text>
        <dbReference type="Rhea" id="RHEA:57888"/>
        <dbReference type="ChEBI" id="CHEBI:15378"/>
        <dbReference type="ChEBI" id="CHEBI:24646"/>
        <dbReference type="ChEBI" id="CHEBI:57540"/>
        <dbReference type="ChEBI" id="CHEBI:57945"/>
        <dbReference type="ChEBI" id="CHEBI:132124"/>
    </reaction>
</comment>
<feature type="transmembrane region" description="Helical" evidence="11">
    <location>
        <begin position="6"/>
        <end position="29"/>
    </location>
</feature>
<dbReference type="PANTHER" id="PTHR11058">
    <property type="entry name" value="NADH-UBIQUINONE OXIDOREDUCTASE CHAIN 3"/>
    <property type="match status" value="1"/>
</dbReference>
<comment type="subcellular location">
    <subcellularLocation>
        <location evidence="11 12">Cell membrane</location>
        <topology evidence="11 12">Multi-pass membrane protein</topology>
    </subcellularLocation>
    <subcellularLocation>
        <location evidence="1">Membrane</location>
        <topology evidence="1">Multi-pass membrane protein</topology>
    </subcellularLocation>
</comment>
<dbReference type="InterPro" id="IPR038430">
    <property type="entry name" value="NDAH_ubi_oxred_su3_sf"/>
</dbReference>
<comment type="similarity">
    <text evidence="2 11 12">Belongs to the complex I subunit 3 family.</text>
</comment>
<keyword evidence="4 11" id="KW-1003">Cell membrane</keyword>
<evidence type="ECO:0000313" key="13">
    <source>
        <dbReference type="EMBL" id="QEC47221.1"/>
    </source>
</evidence>
<evidence type="ECO:0000256" key="9">
    <source>
        <dbReference type="ARBA" id="ARBA00023027"/>
    </source>
</evidence>
<keyword evidence="5 11" id="KW-0812">Transmembrane</keyword>
<dbReference type="RefSeq" id="WP_146917425.1">
    <property type="nucleotide sequence ID" value="NZ_CP042430.1"/>
</dbReference>
<keyword evidence="6 11" id="KW-0874">Quinone</keyword>
<accession>A0A5B8U2R6</accession>
<dbReference type="OrthoDB" id="9791970at2"/>
<protein>
    <recommendedName>
        <fullName evidence="11">NADH-quinone oxidoreductase subunit A</fullName>
        <ecNumber evidence="11">7.1.1.-</ecNumber>
    </recommendedName>
    <alternativeName>
        <fullName evidence="11">NADH dehydrogenase I subunit A</fullName>
    </alternativeName>
    <alternativeName>
        <fullName evidence="11">NDH-1 subunit A</fullName>
    </alternativeName>
    <alternativeName>
        <fullName evidence="11">NUO1</fullName>
    </alternativeName>
</protein>
<gene>
    <name evidence="11" type="primary">nuoA</name>
    <name evidence="13" type="ORF">FSW04_06190</name>
</gene>
<dbReference type="Proteomes" id="UP000321805">
    <property type="component" value="Chromosome"/>
</dbReference>
<comment type="function">
    <text evidence="11">NDH-1 shuttles electrons from NADH, via FMN and iron-sulfur (Fe-S) centers, to quinones in the respiratory chain. The immediate electron acceptor for the enzyme in this species is believed to be a menaquinone. Couples the redox reaction to proton translocation (for every two electrons transferred, four hydrogen ions are translocated across the cytoplasmic membrane), and thus conserves the redox energy in a proton gradient.</text>
</comment>
<name>A0A5B8U2R6_9ACTN</name>
<comment type="subunit">
    <text evidence="11">NDH-1 is composed of 14 different subunits. Subunits NuoA, H, J, K, L, M, N constitute the membrane sector of the complex.</text>
</comment>
<organism evidence="13 14">
    <name type="scientific">Baekduia soli</name>
    <dbReference type="NCBI Taxonomy" id="496014"/>
    <lineage>
        <taxon>Bacteria</taxon>
        <taxon>Bacillati</taxon>
        <taxon>Actinomycetota</taxon>
        <taxon>Thermoleophilia</taxon>
        <taxon>Solirubrobacterales</taxon>
        <taxon>Baekduiaceae</taxon>
        <taxon>Baekduia</taxon>
    </lineage>
</organism>
<dbReference type="GO" id="GO:0030964">
    <property type="term" value="C:NADH dehydrogenase complex"/>
    <property type="evidence" value="ECO:0007669"/>
    <property type="project" value="TreeGrafter"/>
</dbReference>
<dbReference type="AlphaFoldDB" id="A0A5B8U2R6"/>
<dbReference type="HAMAP" id="MF_01394">
    <property type="entry name" value="NDH1_NuoA"/>
    <property type="match status" value="1"/>
</dbReference>
<evidence type="ECO:0000256" key="2">
    <source>
        <dbReference type="ARBA" id="ARBA00008472"/>
    </source>
</evidence>
<feature type="transmembrane region" description="Helical" evidence="11">
    <location>
        <begin position="63"/>
        <end position="84"/>
    </location>
</feature>